<dbReference type="RefSeq" id="WP_137332989.1">
    <property type="nucleotide sequence ID" value="NZ_CP040077.1"/>
</dbReference>
<keyword evidence="3" id="KW-1185">Reference proteome</keyword>
<proteinExistence type="predicted"/>
<dbReference type="OrthoDB" id="9157089at2"/>
<dbReference type="EMBL" id="CP040077">
    <property type="protein sequence ID" value="QCP50170.1"/>
    <property type="molecule type" value="Genomic_DNA"/>
</dbReference>
<gene>
    <name evidence="2" type="ORF">FAZ95_13865</name>
</gene>
<organism evidence="2 3">
    <name type="scientific">Trinickia violacea</name>
    <dbReference type="NCBI Taxonomy" id="2571746"/>
    <lineage>
        <taxon>Bacteria</taxon>
        <taxon>Pseudomonadati</taxon>
        <taxon>Pseudomonadota</taxon>
        <taxon>Betaproteobacteria</taxon>
        <taxon>Burkholderiales</taxon>
        <taxon>Burkholderiaceae</taxon>
        <taxon>Trinickia</taxon>
    </lineage>
</organism>
<dbReference type="AlphaFoldDB" id="A0A4V1EHG3"/>
<accession>A0A4V1EHG3</accession>
<reference evidence="2 3" key="1">
    <citation type="submission" date="2019-05" db="EMBL/GenBank/DDBJ databases">
        <title>Burkholderia sp. DHOD12, isolated from subtropical forest soil.</title>
        <authorList>
            <person name="Gao Z.-H."/>
            <person name="Qiu L.-H."/>
        </authorList>
    </citation>
    <scope>NUCLEOTIDE SEQUENCE [LARGE SCALE GENOMIC DNA]</scope>
    <source>
        <strain evidence="2 3">DHOD12</strain>
    </source>
</reference>
<name>A0A4V1EHG3_9BURK</name>
<dbReference type="Proteomes" id="UP000298656">
    <property type="component" value="Chromosome 1"/>
</dbReference>
<dbReference type="KEGG" id="tvl:FAZ95_13865"/>
<sequence>MFKDCLRGCWEWWNQRSFKTKCFSVLTAAVILYSPFAPKPTPKPEKASAEQHKEDAAQQQEVAQQQEAAETQEKVVKEAAEEKTAQDAKETEDLQNKGVLLTMRAVKQTLRDPDSVQWIEAGVSPDMKVVCVTFRARNGFGGMDTGFGVFAGGRFSQTEKVWNTNCHRDDLVNKSNVVFSVNNGYASVD</sequence>
<feature type="compositionally biased region" description="Basic and acidic residues" evidence="1">
    <location>
        <begin position="71"/>
        <end position="91"/>
    </location>
</feature>
<feature type="compositionally biased region" description="Low complexity" evidence="1">
    <location>
        <begin position="57"/>
        <end position="69"/>
    </location>
</feature>
<evidence type="ECO:0000313" key="2">
    <source>
        <dbReference type="EMBL" id="QCP50170.1"/>
    </source>
</evidence>
<evidence type="ECO:0000256" key="1">
    <source>
        <dbReference type="SAM" id="MobiDB-lite"/>
    </source>
</evidence>
<feature type="compositionally biased region" description="Basic and acidic residues" evidence="1">
    <location>
        <begin position="42"/>
        <end position="56"/>
    </location>
</feature>
<feature type="region of interest" description="Disordered" evidence="1">
    <location>
        <begin position="37"/>
        <end position="91"/>
    </location>
</feature>
<protein>
    <submittedName>
        <fullName evidence="2">Uncharacterized protein</fullName>
    </submittedName>
</protein>
<evidence type="ECO:0000313" key="3">
    <source>
        <dbReference type="Proteomes" id="UP000298656"/>
    </source>
</evidence>